<evidence type="ECO:0000313" key="1">
    <source>
        <dbReference type="EMBL" id="OON19857.1"/>
    </source>
</evidence>
<feature type="non-terminal residue" evidence="1">
    <location>
        <position position="88"/>
    </location>
</feature>
<reference evidence="1 2" key="1">
    <citation type="submission" date="2015-03" db="EMBL/GenBank/DDBJ databases">
        <title>Draft genome of the nematode, Opisthorchis viverrini.</title>
        <authorList>
            <person name="Mitreva M."/>
        </authorList>
    </citation>
    <scope>NUCLEOTIDE SEQUENCE [LARGE SCALE GENOMIC DNA]</scope>
    <source>
        <strain evidence="1">Khon Kaen</strain>
    </source>
</reference>
<evidence type="ECO:0000313" key="2">
    <source>
        <dbReference type="Proteomes" id="UP000243686"/>
    </source>
</evidence>
<name>A0A1S8WZL0_OPIVI</name>
<keyword evidence="2" id="KW-1185">Reference proteome</keyword>
<dbReference type="AlphaFoldDB" id="A0A1S8WZL0"/>
<gene>
    <name evidence="1" type="ORF">X801_04271</name>
</gene>
<dbReference type="Proteomes" id="UP000243686">
    <property type="component" value="Unassembled WGS sequence"/>
</dbReference>
<protein>
    <submittedName>
        <fullName evidence="1">Uncharacterized protein</fullName>
    </submittedName>
</protein>
<proteinExistence type="predicted"/>
<dbReference type="EMBL" id="KV893008">
    <property type="protein sequence ID" value="OON19857.1"/>
    <property type="molecule type" value="Genomic_DNA"/>
</dbReference>
<sequence>MAGPVRTVCFCIPMVHHTLKDAIRCDSVRCFKAKVKNVVRVYVQIRKNTGIWCSSTPQTVPLRVAKKLKNYGSGLIFNVRWRRHAKFT</sequence>
<organism evidence="1 2">
    <name type="scientific">Opisthorchis viverrini</name>
    <name type="common">Southeast Asian liver fluke</name>
    <dbReference type="NCBI Taxonomy" id="6198"/>
    <lineage>
        <taxon>Eukaryota</taxon>
        <taxon>Metazoa</taxon>
        <taxon>Spiralia</taxon>
        <taxon>Lophotrochozoa</taxon>
        <taxon>Platyhelminthes</taxon>
        <taxon>Trematoda</taxon>
        <taxon>Digenea</taxon>
        <taxon>Opisthorchiida</taxon>
        <taxon>Opisthorchiata</taxon>
        <taxon>Opisthorchiidae</taxon>
        <taxon>Opisthorchis</taxon>
    </lineage>
</organism>
<accession>A0A1S8WZL0</accession>